<dbReference type="AlphaFoldDB" id="A0A812S743"/>
<comment type="caution">
    <text evidence="2">The sequence shown here is derived from an EMBL/GenBank/DDBJ whole genome shotgun (WGS) entry which is preliminary data.</text>
</comment>
<dbReference type="Proteomes" id="UP000649617">
    <property type="component" value="Unassembled WGS sequence"/>
</dbReference>
<gene>
    <name evidence="2" type="primary">PIF1</name>
    <name evidence="2" type="ORF">SPIL2461_LOCUS11707</name>
</gene>
<evidence type="ECO:0000256" key="1">
    <source>
        <dbReference type="SAM" id="MobiDB-lite"/>
    </source>
</evidence>
<evidence type="ECO:0000313" key="2">
    <source>
        <dbReference type="EMBL" id="CAE7466057.1"/>
    </source>
</evidence>
<organism evidence="2 3">
    <name type="scientific">Symbiodinium pilosum</name>
    <name type="common">Dinoflagellate</name>
    <dbReference type="NCBI Taxonomy" id="2952"/>
    <lineage>
        <taxon>Eukaryota</taxon>
        <taxon>Sar</taxon>
        <taxon>Alveolata</taxon>
        <taxon>Dinophyceae</taxon>
        <taxon>Suessiales</taxon>
        <taxon>Symbiodiniaceae</taxon>
        <taxon>Symbiodinium</taxon>
    </lineage>
</organism>
<feature type="compositionally biased region" description="Low complexity" evidence="1">
    <location>
        <begin position="496"/>
        <end position="506"/>
    </location>
</feature>
<accession>A0A812S743</accession>
<evidence type="ECO:0000313" key="3">
    <source>
        <dbReference type="Proteomes" id="UP000649617"/>
    </source>
</evidence>
<feature type="non-terminal residue" evidence="2">
    <location>
        <position position="1"/>
    </location>
</feature>
<keyword evidence="3" id="KW-1185">Reference proteome</keyword>
<sequence length="539" mass="61660">MAMLLAAITKSDWARALLLGADSRLLTFTLLLAAPLAGLSHAWRSALSRWTDDLGIEDHRYAALPHIYLNTSFQHAFHMRSDCFFLCRQYNNVEAAPHTWSFYDAGSLHKQTGTFASRRRTLYNCIAGFLFNGLGVDTNNDQSGRSTGRRDLWARVEEHLGAESVQYYQRRVAPTTCQGRPDAPCSWHPTQSGAAAKVNPAQGVFRCPLCSAAQMQALHRTARGKQALTLRLKQLLALRSTDVLRLWALVEEHLGSAALTYYKGRAGAEPRKTLQQQWKEELKLRHSVHALPDQEGQRVWRERAREDGARHFEFWAREASWFMCTECHRLEPRPFHQSSHDKNTQLRARQKKCKHCARGIGYKAPSISDIPEPLRDLTATALWALRPIEIDVGEYRRGDYGYRITRTWKEHTQFFRLRPSYSAYLSFVAQHDLFLAQTGPQPDKSARRLPVRFLETLGLETALWPHLYPAVALCETFVRLEDGRRVARERSDMRAAHAQRQQAQRRQASHAEPQISDTEDEESGSDVQGERAEEEEDDM</sequence>
<protein>
    <submittedName>
        <fullName evidence="2">PIF1 protein</fullName>
    </submittedName>
</protein>
<name>A0A812S743_SYMPI</name>
<dbReference type="EMBL" id="CAJNIZ010023065">
    <property type="protein sequence ID" value="CAE7466057.1"/>
    <property type="molecule type" value="Genomic_DNA"/>
</dbReference>
<dbReference type="OrthoDB" id="416437at2759"/>
<feature type="region of interest" description="Disordered" evidence="1">
    <location>
        <begin position="489"/>
        <end position="539"/>
    </location>
</feature>
<proteinExistence type="predicted"/>
<reference evidence="2" key="1">
    <citation type="submission" date="2021-02" db="EMBL/GenBank/DDBJ databases">
        <authorList>
            <person name="Dougan E. K."/>
            <person name="Rhodes N."/>
            <person name="Thang M."/>
            <person name="Chan C."/>
        </authorList>
    </citation>
    <scope>NUCLEOTIDE SEQUENCE</scope>
</reference>